<dbReference type="InterPro" id="IPR004013">
    <property type="entry name" value="PHP_dom"/>
</dbReference>
<dbReference type="Proteomes" id="UP000265715">
    <property type="component" value="Unassembled WGS sequence"/>
</dbReference>
<dbReference type="SUPFAM" id="SSF89550">
    <property type="entry name" value="PHP domain-like"/>
    <property type="match status" value="1"/>
</dbReference>
<keyword evidence="3" id="KW-0378">Hydrolase</keyword>
<evidence type="ECO:0000313" key="4">
    <source>
        <dbReference type="Proteomes" id="UP000265715"/>
    </source>
</evidence>
<name>A0A399ETW7_9DEIN</name>
<dbReference type="InterPro" id="IPR003141">
    <property type="entry name" value="Pol/His_phosphatase_N"/>
</dbReference>
<organism evidence="3 4">
    <name type="scientific">Calidithermus terrae</name>
    <dbReference type="NCBI Taxonomy" id="1408545"/>
    <lineage>
        <taxon>Bacteria</taxon>
        <taxon>Thermotogati</taxon>
        <taxon>Deinococcota</taxon>
        <taxon>Deinococci</taxon>
        <taxon>Thermales</taxon>
        <taxon>Thermaceae</taxon>
        <taxon>Calidithermus</taxon>
    </lineage>
</organism>
<dbReference type="PANTHER" id="PTHR42924">
    <property type="entry name" value="EXONUCLEASE"/>
    <property type="match status" value="1"/>
</dbReference>
<keyword evidence="4" id="KW-1185">Reference proteome</keyword>
<dbReference type="RefSeq" id="WP_084542142.1">
    <property type="nucleotide sequence ID" value="NZ_QXDL01000029.1"/>
</dbReference>
<dbReference type="GO" id="GO:0035312">
    <property type="term" value="F:5'-3' DNA exonuclease activity"/>
    <property type="evidence" value="ECO:0007669"/>
    <property type="project" value="TreeGrafter"/>
</dbReference>
<dbReference type="PANTHER" id="PTHR42924:SF3">
    <property type="entry name" value="POLYMERASE_HISTIDINOL PHOSPHATASE N-TERMINAL DOMAIN-CONTAINING PROTEIN"/>
    <property type="match status" value="1"/>
</dbReference>
<feature type="domain" description="Polymerase/histidinol phosphatase N-terminal" evidence="2">
    <location>
        <begin position="49"/>
        <end position="115"/>
    </location>
</feature>
<evidence type="ECO:0000259" key="2">
    <source>
        <dbReference type="SMART" id="SM00481"/>
    </source>
</evidence>
<dbReference type="GO" id="GO:0004534">
    <property type="term" value="F:5'-3' RNA exonuclease activity"/>
    <property type="evidence" value="ECO:0007669"/>
    <property type="project" value="TreeGrafter"/>
</dbReference>
<feature type="compositionally biased region" description="Basic and acidic residues" evidence="1">
    <location>
        <begin position="1"/>
        <end position="12"/>
    </location>
</feature>
<dbReference type="EC" id="3.1.3.-" evidence="3"/>
<dbReference type="CDD" id="cd07432">
    <property type="entry name" value="PHP_HisPPase"/>
    <property type="match status" value="1"/>
</dbReference>
<dbReference type="AlphaFoldDB" id="A0A399ETW7"/>
<gene>
    <name evidence="3" type="primary">ycdX</name>
    <name evidence="3" type="ORF">Mterra_01062</name>
</gene>
<dbReference type="InterPro" id="IPR052018">
    <property type="entry name" value="PHP_domain"/>
</dbReference>
<dbReference type="Pfam" id="PF02811">
    <property type="entry name" value="PHP"/>
    <property type="match status" value="1"/>
</dbReference>
<reference evidence="3 4" key="1">
    <citation type="submission" date="2018-08" db="EMBL/GenBank/DDBJ databases">
        <title>Meiothermus terrae DSM 26712 genome sequencing project.</title>
        <authorList>
            <person name="Da Costa M.S."/>
            <person name="Albuquerque L."/>
            <person name="Raposo P."/>
            <person name="Froufe H.J.C."/>
            <person name="Barroso C.S."/>
            <person name="Egas C."/>
        </authorList>
    </citation>
    <scope>NUCLEOTIDE SEQUENCE [LARGE SCALE GENOMIC DNA]</scope>
    <source>
        <strain evidence="3 4">DSM 26712</strain>
    </source>
</reference>
<protein>
    <submittedName>
        <fullName evidence="3">Phosphatase YcdX</fullName>
        <ecNumber evidence="3">3.1.3.-</ecNumber>
    </submittedName>
</protein>
<dbReference type="OrthoDB" id="9804333at2"/>
<dbReference type="SMART" id="SM00481">
    <property type="entry name" value="POLIIIAc"/>
    <property type="match status" value="1"/>
</dbReference>
<dbReference type="Pfam" id="PF13263">
    <property type="entry name" value="PHP_C"/>
    <property type="match status" value="1"/>
</dbReference>
<evidence type="ECO:0000313" key="3">
    <source>
        <dbReference type="EMBL" id="RIH88067.1"/>
    </source>
</evidence>
<dbReference type="InterPro" id="IPR016195">
    <property type="entry name" value="Pol/histidinol_Pase-like"/>
</dbReference>
<dbReference type="Gene3D" id="3.20.20.140">
    <property type="entry name" value="Metal-dependent hydrolases"/>
    <property type="match status" value="1"/>
</dbReference>
<evidence type="ECO:0000256" key="1">
    <source>
        <dbReference type="SAM" id="MobiDB-lite"/>
    </source>
</evidence>
<comment type="caution">
    <text evidence="3">The sequence shown here is derived from an EMBL/GenBank/DDBJ whole genome shotgun (WGS) entry which is preliminary data.</text>
</comment>
<feature type="region of interest" description="Disordered" evidence="1">
    <location>
        <begin position="1"/>
        <end position="43"/>
    </location>
</feature>
<proteinExistence type="predicted"/>
<sequence>MPTEEHDPKKTPPVEQPPQAKPSPKEVLESGATPAPASAAQVPSGTIRMDLHCHSEASADCRTPLKALLERAIAKGIHVQAITDHNEIWGALKLRELAQGTPLTVIVGEEVSTREGEIIGLFLHEKIPAGLSPEETVERIKAQGGLVLLPHGFDPLKRHRLHPLALQRVADQIDIVESFNAHISRPTWNRRAAQWAKERGLPVSAGSDAHTLVSIGAAWVQTPARAVQTPQDLLAALREGTVMGEWTHPAWAFVLKMWDFGRRRLARLTNPEMAEAVDGR</sequence>
<dbReference type="EMBL" id="QXDL01000029">
    <property type="protein sequence ID" value="RIH88067.1"/>
    <property type="molecule type" value="Genomic_DNA"/>
</dbReference>
<accession>A0A399ETW7</accession>